<evidence type="ECO:0000256" key="14">
    <source>
        <dbReference type="RuleBase" id="RU003357"/>
    </source>
</evidence>
<evidence type="ECO:0000256" key="7">
    <source>
        <dbReference type="ARBA" id="ARBA00023004"/>
    </source>
</evidence>
<evidence type="ECO:0000256" key="9">
    <source>
        <dbReference type="ARBA" id="ARBA00023077"/>
    </source>
</evidence>
<gene>
    <name evidence="18" type="ORF">SAMIE_1015810</name>
</gene>
<dbReference type="InterPro" id="IPR036942">
    <property type="entry name" value="Beta-barrel_TonB_sf"/>
</dbReference>
<evidence type="ECO:0000256" key="11">
    <source>
        <dbReference type="ARBA" id="ARBA00023237"/>
    </source>
</evidence>
<feature type="signal peptide" evidence="15">
    <location>
        <begin position="1"/>
        <end position="20"/>
    </location>
</feature>
<comment type="subcellular location">
    <subcellularLocation>
        <location evidence="1 12">Cell outer membrane</location>
        <topology evidence="1 12">Multi-pass membrane protein</topology>
    </subcellularLocation>
</comment>
<keyword evidence="8" id="KW-0406">Ion transport</keyword>
<dbReference type="InterPro" id="IPR000531">
    <property type="entry name" value="Beta-barrel_TonB"/>
</dbReference>
<evidence type="ECO:0000256" key="13">
    <source>
        <dbReference type="PROSITE-ProRule" id="PRU10144"/>
    </source>
</evidence>
<dbReference type="KEGG" id="sami:SAMIE_1015810"/>
<evidence type="ECO:0000256" key="6">
    <source>
        <dbReference type="ARBA" id="ARBA00022729"/>
    </source>
</evidence>
<feature type="short sequence motif" description="TonB C-terminal box" evidence="13">
    <location>
        <begin position="733"/>
        <end position="750"/>
    </location>
</feature>
<dbReference type="InterPro" id="IPR039426">
    <property type="entry name" value="TonB-dep_rcpt-like"/>
</dbReference>
<evidence type="ECO:0000256" key="3">
    <source>
        <dbReference type="ARBA" id="ARBA00022452"/>
    </source>
</evidence>
<evidence type="ECO:0000256" key="8">
    <source>
        <dbReference type="ARBA" id="ARBA00023065"/>
    </source>
</evidence>
<organism evidence="18 19">
    <name type="scientific">Sphingobium amiense</name>
    <dbReference type="NCBI Taxonomy" id="135719"/>
    <lineage>
        <taxon>Bacteria</taxon>
        <taxon>Pseudomonadati</taxon>
        <taxon>Pseudomonadota</taxon>
        <taxon>Alphaproteobacteria</taxon>
        <taxon>Sphingomonadales</taxon>
        <taxon>Sphingomonadaceae</taxon>
        <taxon>Sphingobium</taxon>
    </lineage>
</organism>
<evidence type="ECO:0000256" key="12">
    <source>
        <dbReference type="PROSITE-ProRule" id="PRU01360"/>
    </source>
</evidence>
<evidence type="ECO:0000256" key="4">
    <source>
        <dbReference type="ARBA" id="ARBA00022496"/>
    </source>
</evidence>
<sequence length="750" mass="80515">MRYRLLIAICGTCVSHAALAQADTSATQPASEPAAKTARSAQDLSSQSLGEIIVTASRRSDTVRKTPIAVSAYAGQKLEAAQTKSLTDLVGPSPNIQIGNSYNSSNITIRGIGNQQINAGQDSGVAIHSDGVYIGQPSLTLATFLDLARVEILRGPQGTLFGRNATGGVINVVPNEPTAETHYGFDLTAGVDPALFQISGFINGALNESGTLTGRVAAQQTYNRGFTRNLLPNGPNRLDDAKNQSIRGQVKWEPSDTFNARVLVEYANDDSNGPASFLEGTPDPTIPLPSILVGQSRGSVAKREVFANINYRRVHSFNANLTMNWALGGGNLKALFSYADSKLLNVSDGDGTAAEDTYASFKNTARQTYNELIYTSDNAKPFTYLFGVNYFREHLEQAIQVPIAEAPLGGGVTLYDITVFGGAVPLITTSYAAFGRAQYAFTPDFKLFAGLRYTKDKKSIVQYNNFINGGALQSSSSKWDRLTYEVGASYAFSQTLDGYLKYSTGFKGGGYSAGTLAPSFRPETNANYEAGLKGNFLNHALQANLAAFYMKYDDLQVNQIVGVSSSVTNAAKATVYGVELETSLRLADPFRIEWSAAYLNASFDQFRTADSSRPNTCDPGTGVGNVPCSLDLSGNALPQSPKYTSSLGGYYDIATSTGKVTLGARYDWKSRVYFTEFNLPISAQKAVGKLNVFLNYESDNGRLTGSLFVKNVTNEQVKGNVIVVSSIIGSLALGQYQPGRQVGMSVGYHF</sequence>
<keyword evidence="3 12" id="KW-1134">Transmembrane beta strand</keyword>
<dbReference type="Pfam" id="PF07715">
    <property type="entry name" value="Plug"/>
    <property type="match status" value="1"/>
</dbReference>
<dbReference type="InterPro" id="IPR010917">
    <property type="entry name" value="TonB_rcpt_CS"/>
</dbReference>
<dbReference type="PROSITE" id="PS52016">
    <property type="entry name" value="TONB_DEPENDENT_REC_3"/>
    <property type="match status" value="1"/>
</dbReference>
<reference evidence="18 19" key="1">
    <citation type="submission" date="2018-05" db="EMBL/GenBank/DDBJ databases">
        <title>Complete Genome Sequence of the Nonylphenol-Degrading Bacterium Sphingobium amiense DSM 16289T.</title>
        <authorList>
            <person name="Ootsuka M."/>
            <person name="Nishizawa T."/>
            <person name="Ohta H."/>
        </authorList>
    </citation>
    <scope>NUCLEOTIDE SEQUENCE [LARGE SCALE GENOMIC DNA]</scope>
    <source>
        <strain evidence="18 19">DSM 16289</strain>
    </source>
</reference>
<dbReference type="EMBL" id="AP018664">
    <property type="protein sequence ID" value="BBD98080.1"/>
    <property type="molecule type" value="Genomic_DNA"/>
</dbReference>
<evidence type="ECO:0000256" key="15">
    <source>
        <dbReference type="SAM" id="SignalP"/>
    </source>
</evidence>
<dbReference type="CDD" id="cd01347">
    <property type="entry name" value="ligand_gated_channel"/>
    <property type="match status" value="1"/>
</dbReference>
<dbReference type="GO" id="GO:0009279">
    <property type="term" value="C:cell outer membrane"/>
    <property type="evidence" value="ECO:0007669"/>
    <property type="project" value="UniProtKB-SubCell"/>
</dbReference>
<evidence type="ECO:0000259" key="16">
    <source>
        <dbReference type="Pfam" id="PF00593"/>
    </source>
</evidence>
<evidence type="ECO:0000313" key="18">
    <source>
        <dbReference type="EMBL" id="BBD98080.1"/>
    </source>
</evidence>
<proteinExistence type="inferred from homology"/>
<feature type="chain" id="PRO_5019797875" evidence="15">
    <location>
        <begin position="21"/>
        <end position="750"/>
    </location>
</feature>
<comment type="similarity">
    <text evidence="12 14">Belongs to the TonB-dependent receptor family.</text>
</comment>
<dbReference type="Gene3D" id="2.40.170.20">
    <property type="entry name" value="TonB-dependent receptor, beta-barrel domain"/>
    <property type="match status" value="1"/>
</dbReference>
<keyword evidence="7" id="KW-0408">Iron</keyword>
<dbReference type="AlphaFoldDB" id="A0A494WBE1"/>
<feature type="domain" description="TonB-dependent receptor-like beta-barrel" evidence="16">
    <location>
        <begin position="295"/>
        <end position="711"/>
    </location>
</feature>
<evidence type="ECO:0000256" key="2">
    <source>
        <dbReference type="ARBA" id="ARBA00022448"/>
    </source>
</evidence>
<keyword evidence="9 14" id="KW-0798">TonB box</keyword>
<dbReference type="PANTHER" id="PTHR32552:SF81">
    <property type="entry name" value="TONB-DEPENDENT OUTER MEMBRANE RECEPTOR"/>
    <property type="match status" value="1"/>
</dbReference>
<keyword evidence="11 12" id="KW-0998">Cell outer membrane</keyword>
<dbReference type="SUPFAM" id="SSF56935">
    <property type="entry name" value="Porins"/>
    <property type="match status" value="1"/>
</dbReference>
<keyword evidence="10 12" id="KW-0472">Membrane</keyword>
<evidence type="ECO:0000259" key="17">
    <source>
        <dbReference type="Pfam" id="PF07715"/>
    </source>
</evidence>
<evidence type="ECO:0000256" key="5">
    <source>
        <dbReference type="ARBA" id="ARBA00022692"/>
    </source>
</evidence>
<keyword evidence="6 15" id="KW-0732">Signal</keyword>
<evidence type="ECO:0000313" key="19">
    <source>
        <dbReference type="Proteomes" id="UP000279959"/>
    </source>
</evidence>
<keyword evidence="18" id="KW-0675">Receptor</keyword>
<feature type="domain" description="TonB-dependent receptor plug" evidence="17">
    <location>
        <begin position="63"/>
        <end position="169"/>
    </location>
</feature>
<keyword evidence="4" id="KW-0410">Iron transport</keyword>
<keyword evidence="2 12" id="KW-0813">Transport</keyword>
<dbReference type="GO" id="GO:0006826">
    <property type="term" value="P:iron ion transport"/>
    <property type="evidence" value="ECO:0007669"/>
    <property type="project" value="UniProtKB-KW"/>
</dbReference>
<dbReference type="PANTHER" id="PTHR32552">
    <property type="entry name" value="FERRICHROME IRON RECEPTOR-RELATED"/>
    <property type="match status" value="1"/>
</dbReference>
<evidence type="ECO:0000256" key="10">
    <source>
        <dbReference type="ARBA" id="ARBA00023136"/>
    </source>
</evidence>
<name>A0A494WBE1_9SPHN</name>
<evidence type="ECO:0000256" key="1">
    <source>
        <dbReference type="ARBA" id="ARBA00004571"/>
    </source>
</evidence>
<keyword evidence="19" id="KW-1185">Reference proteome</keyword>
<dbReference type="RefSeq" id="WP_083952453.1">
    <property type="nucleotide sequence ID" value="NZ_AP018664.1"/>
</dbReference>
<dbReference type="Proteomes" id="UP000279959">
    <property type="component" value="Chromosome"/>
</dbReference>
<protein>
    <submittedName>
        <fullName evidence="18">TonB-dependent receptor</fullName>
    </submittedName>
</protein>
<dbReference type="InterPro" id="IPR012910">
    <property type="entry name" value="Plug_dom"/>
</dbReference>
<dbReference type="PROSITE" id="PS01156">
    <property type="entry name" value="TONB_DEPENDENT_REC_2"/>
    <property type="match status" value="1"/>
</dbReference>
<dbReference type="Pfam" id="PF00593">
    <property type="entry name" value="TonB_dep_Rec_b-barrel"/>
    <property type="match status" value="1"/>
</dbReference>
<keyword evidence="5 12" id="KW-0812">Transmembrane</keyword>
<accession>A0A494WBE1</accession>